<dbReference type="RefSeq" id="WP_085771853.1">
    <property type="nucleotide sequence ID" value="NZ_AP027149.1"/>
</dbReference>
<keyword evidence="1" id="KW-0812">Transmembrane</keyword>
<evidence type="ECO:0000313" key="3">
    <source>
        <dbReference type="Proteomes" id="UP000193978"/>
    </source>
</evidence>
<dbReference type="AlphaFoldDB" id="A0A1W6MVZ5"/>
<organism evidence="2 3">
    <name type="scientific">Methylocystis bryophila</name>
    <dbReference type="NCBI Taxonomy" id="655015"/>
    <lineage>
        <taxon>Bacteria</taxon>
        <taxon>Pseudomonadati</taxon>
        <taxon>Pseudomonadota</taxon>
        <taxon>Alphaproteobacteria</taxon>
        <taxon>Hyphomicrobiales</taxon>
        <taxon>Methylocystaceae</taxon>
        <taxon>Methylocystis</taxon>
    </lineage>
</organism>
<dbReference type="EMBL" id="CP019948">
    <property type="protein sequence ID" value="ARN81737.1"/>
    <property type="molecule type" value="Genomic_DNA"/>
</dbReference>
<gene>
    <name evidence="2" type="ORF">B1812_12350</name>
</gene>
<keyword evidence="1" id="KW-0472">Membrane</keyword>
<sequence>MSDAFKKRQQPPEPSQTPLWLVVVGLCIALYSQTMKDQNIGMVVLLFGLAFSAVSLLYYFFRPRHGLPRRK</sequence>
<dbReference type="Proteomes" id="UP000193978">
    <property type="component" value="Chromosome"/>
</dbReference>
<reference evidence="2 3" key="1">
    <citation type="submission" date="2017-02" db="EMBL/GenBank/DDBJ databases">
        <authorList>
            <person name="Peterson S.W."/>
        </authorList>
    </citation>
    <scope>NUCLEOTIDE SEQUENCE [LARGE SCALE GENOMIC DNA]</scope>
    <source>
        <strain evidence="2 3">S285</strain>
    </source>
</reference>
<proteinExistence type="predicted"/>
<keyword evidence="1" id="KW-1133">Transmembrane helix</keyword>
<accession>A0A1W6MVZ5</accession>
<evidence type="ECO:0000313" key="2">
    <source>
        <dbReference type="EMBL" id="ARN81737.1"/>
    </source>
</evidence>
<keyword evidence="3" id="KW-1185">Reference proteome</keyword>
<feature type="transmembrane region" description="Helical" evidence="1">
    <location>
        <begin position="40"/>
        <end position="61"/>
    </location>
</feature>
<evidence type="ECO:0000256" key="1">
    <source>
        <dbReference type="SAM" id="Phobius"/>
    </source>
</evidence>
<dbReference type="OrthoDB" id="8455627at2"/>
<protein>
    <submittedName>
        <fullName evidence="2">Uncharacterized protein</fullName>
    </submittedName>
</protein>
<name>A0A1W6MVZ5_9HYPH</name>
<dbReference type="KEGG" id="mbry:B1812_12350"/>
<feature type="transmembrane region" description="Helical" evidence="1">
    <location>
        <begin position="17"/>
        <end position="34"/>
    </location>
</feature>